<gene>
    <name evidence="1" type="ORF">COO20_12900</name>
</gene>
<proteinExistence type="predicted"/>
<accession>A0A2N3KTL3</accession>
<evidence type="ECO:0008006" key="3">
    <source>
        <dbReference type="Google" id="ProtNLM"/>
    </source>
</evidence>
<comment type="caution">
    <text evidence="1">The sequence shown here is derived from an EMBL/GenBank/DDBJ whole genome shotgun (WGS) entry which is preliminary data.</text>
</comment>
<evidence type="ECO:0000313" key="1">
    <source>
        <dbReference type="EMBL" id="PKR53898.1"/>
    </source>
</evidence>
<dbReference type="SUPFAM" id="SSF103025">
    <property type="entry name" value="Folate-binding domain"/>
    <property type="match status" value="1"/>
</dbReference>
<dbReference type="EMBL" id="NWTK01000007">
    <property type="protein sequence ID" value="PKR53898.1"/>
    <property type="molecule type" value="Genomic_DNA"/>
</dbReference>
<protein>
    <recommendedName>
        <fullName evidence="3">Sarcosine oxidase subunit gamma</fullName>
    </recommendedName>
</protein>
<dbReference type="RefSeq" id="WP_101267111.1">
    <property type="nucleotide sequence ID" value="NZ_NWTK01000007.1"/>
</dbReference>
<name>A0A2N3KTL3_9PROT</name>
<dbReference type="InterPro" id="IPR027266">
    <property type="entry name" value="TrmE/GcvT-like"/>
</dbReference>
<dbReference type="AlphaFoldDB" id="A0A2N3KTL3"/>
<dbReference type="OrthoDB" id="7867978at2"/>
<dbReference type="Proteomes" id="UP000233597">
    <property type="component" value="Unassembled WGS sequence"/>
</dbReference>
<dbReference type="Gene3D" id="3.30.1360.120">
    <property type="entry name" value="Probable tRNA modification gtpase trme, domain 1"/>
    <property type="match status" value="1"/>
</dbReference>
<evidence type="ECO:0000313" key="2">
    <source>
        <dbReference type="Proteomes" id="UP000233597"/>
    </source>
</evidence>
<sequence>MVKHNKLPVNGTISTGEAVTISEVATGHITQFAGWDGFEPAVNAALQSFGLSLSADYRTAMRHENSVLWRIAPNRVLLQSAMPVDYASSDDIVVLDLSDARRCLRLEGAGAAGLLARVMAIDFSASAFPVGTFVQAGMHHVGVLVDRKGDQTFDLLIPTTWTASLCDLLISHFGHAA</sequence>
<reference evidence="1 2" key="1">
    <citation type="submission" date="2017-09" db="EMBL/GenBank/DDBJ databases">
        <title>Biodiversity and function of Thalassospira species in the particle-attached aromatic-hydrocarbon-degrading consortia from the surface seawater of the South China Sea.</title>
        <authorList>
            <person name="Dong C."/>
            <person name="Liu R."/>
            <person name="Shao Z."/>
        </authorList>
    </citation>
    <scope>NUCLEOTIDE SEQUENCE [LARGE SCALE GENOMIC DNA]</scope>
    <source>
        <strain evidence="1 2">CSC1P2</strain>
    </source>
</reference>
<organism evidence="1 2">
    <name type="scientific">Thalassospira marina</name>
    <dbReference type="NCBI Taxonomy" id="2048283"/>
    <lineage>
        <taxon>Bacteria</taxon>
        <taxon>Pseudomonadati</taxon>
        <taxon>Pseudomonadota</taxon>
        <taxon>Alphaproteobacteria</taxon>
        <taxon>Rhodospirillales</taxon>
        <taxon>Thalassospiraceae</taxon>
        <taxon>Thalassospira</taxon>
    </lineage>
</organism>